<reference evidence="3" key="1">
    <citation type="submission" date="2008-03" db="EMBL/GenBank/DDBJ databases">
        <title>Annotation of Ixodes scapularis.</title>
        <authorList>
            <consortium name="Ixodes scapularis Genome Project Consortium"/>
            <person name="Caler E."/>
            <person name="Hannick L.I."/>
            <person name="Bidwell S."/>
            <person name="Joardar V."/>
            <person name="Thiagarajan M."/>
            <person name="Amedeo P."/>
            <person name="Galinsky K.J."/>
            <person name="Schobel S."/>
            <person name="Inman J."/>
            <person name="Hostetler J."/>
            <person name="Miller J."/>
            <person name="Hammond M."/>
            <person name="Megy K."/>
            <person name="Lawson D."/>
            <person name="Kodira C."/>
            <person name="Sutton G."/>
            <person name="Meyer J."/>
            <person name="Hill C.A."/>
            <person name="Birren B."/>
            <person name="Nene V."/>
            <person name="Collins F."/>
            <person name="Alarcon-Chaidez F."/>
            <person name="Wikel S."/>
            <person name="Strausberg R."/>
        </authorList>
    </citation>
    <scope>NUCLEOTIDE SEQUENCE [LARGE SCALE GENOMIC DNA]</scope>
    <source>
        <strain evidence="3">Wikel</strain>
    </source>
</reference>
<dbReference type="EnsemblMetazoa" id="ISCW005306-RA">
    <property type="protein sequence ID" value="ISCW005306-PA"/>
    <property type="gene ID" value="ISCW005306"/>
</dbReference>
<dbReference type="GO" id="GO:0004252">
    <property type="term" value="F:serine-type endopeptidase activity"/>
    <property type="evidence" value="ECO:0007669"/>
    <property type="project" value="InterPro"/>
</dbReference>
<dbReference type="GO" id="GO:0006508">
    <property type="term" value="P:proteolysis"/>
    <property type="evidence" value="ECO:0007669"/>
    <property type="project" value="InterPro"/>
</dbReference>
<accession>A0A1S4KWC9</accession>
<name>A0A1S4KWC9_IXOSC</name>
<dbReference type="InterPro" id="IPR009003">
    <property type="entry name" value="Peptidase_S1_PA"/>
</dbReference>
<dbReference type="Proteomes" id="UP000001555">
    <property type="component" value="Unassembled WGS sequence"/>
</dbReference>
<dbReference type="EMBL" id="ABJB010200352">
    <property type="status" value="NOT_ANNOTATED_CDS"/>
    <property type="molecule type" value="Genomic_DNA"/>
</dbReference>
<sequence>RHDIALIKLASPFDIKESEKRIGTVCLPRMNRALGREVTISGWGLTSPSKRGYPLFVGCYHSCEKRQVLQDTTSGVHSQNNVLRRETWKKVGNSTYICRGI</sequence>
<dbReference type="InParanoid" id="A0A1S4KWC9"/>
<dbReference type="Gene3D" id="2.40.10.10">
    <property type="entry name" value="Trypsin-like serine proteases"/>
    <property type="match status" value="1"/>
</dbReference>
<evidence type="ECO:0000313" key="2">
    <source>
        <dbReference type="EnsemblMetazoa" id="ISCW005306-PA"/>
    </source>
</evidence>
<keyword evidence="3" id="KW-1185">Reference proteome</keyword>
<dbReference type="InterPro" id="IPR001254">
    <property type="entry name" value="Trypsin_dom"/>
</dbReference>
<dbReference type="InterPro" id="IPR043504">
    <property type="entry name" value="Peptidase_S1_PA_chymotrypsin"/>
</dbReference>
<dbReference type="Pfam" id="PF00089">
    <property type="entry name" value="Trypsin"/>
    <property type="match status" value="1"/>
</dbReference>
<dbReference type="VEuPathDB" id="VectorBase:ISCW005306"/>
<protein>
    <recommendedName>
        <fullName evidence="1">Peptidase S1 domain-containing protein</fullName>
    </recommendedName>
</protein>
<proteinExistence type="predicted"/>
<dbReference type="SUPFAM" id="SSF50494">
    <property type="entry name" value="Trypsin-like serine proteases"/>
    <property type="match status" value="1"/>
</dbReference>
<evidence type="ECO:0000259" key="1">
    <source>
        <dbReference type="Pfam" id="PF00089"/>
    </source>
</evidence>
<evidence type="ECO:0000313" key="3">
    <source>
        <dbReference type="Proteomes" id="UP000001555"/>
    </source>
</evidence>
<dbReference type="AlphaFoldDB" id="A0A1S4KWC9"/>
<dbReference type="VEuPathDB" id="VectorBase:ISCI005306"/>
<organism evidence="2 3">
    <name type="scientific">Ixodes scapularis</name>
    <name type="common">Black-legged tick</name>
    <name type="synonym">Deer tick</name>
    <dbReference type="NCBI Taxonomy" id="6945"/>
    <lineage>
        <taxon>Eukaryota</taxon>
        <taxon>Metazoa</taxon>
        <taxon>Ecdysozoa</taxon>
        <taxon>Arthropoda</taxon>
        <taxon>Chelicerata</taxon>
        <taxon>Arachnida</taxon>
        <taxon>Acari</taxon>
        <taxon>Parasitiformes</taxon>
        <taxon>Ixodida</taxon>
        <taxon>Ixodoidea</taxon>
        <taxon>Ixodidae</taxon>
        <taxon>Ixodinae</taxon>
        <taxon>Ixodes</taxon>
    </lineage>
</organism>
<feature type="domain" description="Peptidase S1" evidence="1">
    <location>
        <begin position="2"/>
        <end position="99"/>
    </location>
</feature>
<reference evidence="2" key="2">
    <citation type="submission" date="2020-05" db="UniProtKB">
        <authorList>
            <consortium name="EnsemblMetazoa"/>
        </authorList>
    </citation>
    <scope>IDENTIFICATION</scope>
    <source>
        <strain evidence="2">wikel</strain>
    </source>
</reference>